<name>A0A1G6T5H1_9GAMM</name>
<evidence type="ECO:0008006" key="4">
    <source>
        <dbReference type="Google" id="ProtNLM"/>
    </source>
</evidence>
<dbReference type="Proteomes" id="UP000199603">
    <property type="component" value="Unassembled WGS sequence"/>
</dbReference>
<proteinExistence type="predicted"/>
<dbReference type="OrthoDB" id="5957580at2"/>
<dbReference type="Gene3D" id="1.25.40.10">
    <property type="entry name" value="Tetratricopeptide repeat domain"/>
    <property type="match status" value="1"/>
</dbReference>
<evidence type="ECO:0000313" key="2">
    <source>
        <dbReference type="EMBL" id="SDD24392.1"/>
    </source>
</evidence>
<gene>
    <name evidence="2" type="ORF">SAMN04488509_101893</name>
</gene>
<feature type="chain" id="PRO_5011620323" description="Tetratricopeptide repeat-containing protein" evidence="1">
    <location>
        <begin position="21"/>
        <end position="171"/>
    </location>
</feature>
<dbReference type="EMBL" id="FNAG01000001">
    <property type="protein sequence ID" value="SDD24392.1"/>
    <property type="molecule type" value="Genomic_DNA"/>
</dbReference>
<dbReference type="AlphaFoldDB" id="A0A1G6T5H1"/>
<reference evidence="2 3" key="1">
    <citation type="submission" date="2016-10" db="EMBL/GenBank/DDBJ databases">
        <authorList>
            <person name="de Groot N.N."/>
        </authorList>
    </citation>
    <scope>NUCLEOTIDE SEQUENCE [LARGE SCALE GENOMIC DNA]</scope>
    <source>
        <strain evidence="2 3">DSM 16957</strain>
    </source>
</reference>
<dbReference type="RefSeq" id="WP_091239281.1">
    <property type="nucleotide sequence ID" value="NZ_FNAG01000001.1"/>
</dbReference>
<sequence>MKRLTLLVCTGLLLSGCATFQPVQTVQAPEPEPPARDLIAELYAMVEAEDAIVVEPLPDPEIEDLRAAAHEALALRDLELAARNLAQALEIRPGRPDLLQLRAEVALGQQLLDEAEQYAIASFENGPRLGPLCRRNWAAIQLAREVRGNAAEAETARAQSQRCTAEPVIRM</sequence>
<dbReference type="PROSITE" id="PS51257">
    <property type="entry name" value="PROKAR_LIPOPROTEIN"/>
    <property type="match status" value="1"/>
</dbReference>
<keyword evidence="3" id="KW-1185">Reference proteome</keyword>
<evidence type="ECO:0000256" key="1">
    <source>
        <dbReference type="SAM" id="SignalP"/>
    </source>
</evidence>
<keyword evidence="1" id="KW-0732">Signal</keyword>
<feature type="signal peptide" evidence="1">
    <location>
        <begin position="1"/>
        <end position="20"/>
    </location>
</feature>
<evidence type="ECO:0000313" key="3">
    <source>
        <dbReference type="Proteomes" id="UP000199603"/>
    </source>
</evidence>
<dbReference type="InterPro" id="IPR011990">
    <property type="entry name" value="TPR-like_helical_dom_sf"/>
</dbReference>
<dbReference type="STRING" id="265719.SAMN04488509_101893"/>
<organism evidence="2 3">
    <name type="scientific">Aquimonas voraii</name>
    <dbReference type="NCBI Taxonomy" id="265719"/>
    <lineage>
        <taxon>Bacteria</taxon>
        <taxon>Pseudomonadati</taxon>
        <taxon>Pseudomonadota</taxon>
        <taxon>Gammaproteobacteria</taxon>
        <taxon>Lysobacterales</taxon>
        <taxon>Lysobacteraceae</taxon>
        <taxon>Aquimonas</taxon>
    </lineage>
</organism>
<accession>A0A1G6T5H1</accession>
<dbReference type="SUPFAM" id="SSF48452">
    <property type="entry name" value="TPR-like"/>
    <property type="match status" value="1"/>
</dbReference>
<protein>
    <recommendedName>
        <fullName evidence="4">Tetratricopeptide repeat-containing protein</fullName>
    </recommendedName>
</protein>